<dbReference type="GO" id="GO:0046872">
    <property type="term" value="F:metal ion binding"/>
    <property type="evidence" value="ECO:0007669"/>
    <property type="project" value="UniProtKB-KW"/>
</dbReference>
<keyword evidence="1" id="KW-0479">Metal-binding</keyword>
<dbReference type="Proteomes" id="UP000198943">
    <property type="component" value="Unassembled WGS sequence"/>
</dbReference>
<protein>
    <submittedName>
        <fullName evidence="3">2-keto-4-pentenoate hydratase/2-oxohepta-3-ene-1,7-dioic acid hydratase (Catechol pathway)</fullName>
    </submittedName>
</protein>
<name>A0A1G6L675_9FIRM</name>
<dbReference type="GO" id="GO:0019752">
    <property type="term" value="P:carboxylic acid metabolic process"/>
    <property type="evidence" value="ECO:0007669"/>
    <property type="project" value="UniProtKB-ARBA"/>
</dbReference>
<dbReference type="PANTHER" id="PTHR11820">
    <property type="entry name" value="ACYLPYRUVASE"/>
    <property type="match status" value="1"/>
</dbReference>
<dbReference type="GO" id="GO:0016853">
    <property type="term" value="F:isomerase activity"/>
    <property type="evidence" value="ECO:0007669"/>
    <property type="project" value="UniProtKB-ARBA"/>
</dbReference>
<evidence type="ECO:0000256" key="1">
    <source>
        <dbReference type="ARBA" id="ARBA00022723"/>
    </source>
</evidence>
<dbReference type="InterPro" id="IPR011234">
    <property type="entry name" value="Fumarylacetoacetase-like_C"/>
</dbReference>
<gene>
    <name evidence="3" type="ORF">SAMN04487864_10684</name>
</gene>
<evidence type="ECO:0000313" key="3">
    <source>
        <dbReference type="EMBL" id="SDC38812.1"/>
    </source>
</evidence>
<dbReference type="AlphaFoldDB" id="A0A1G6L675"/>
<proteinExistence type="predicted"/>
<evidence type="ECO:0000259" key="2">
    <source>
        <dbReference type="Pfam" id="PF01557"/>
    </source>
</evidence>
<keyword evidence="4" id="KW-1185">Reference proteome</keyword>
<feature type="domain" description="Fumarylacetoacetase-like C-terminal" evidence="2">
    <location>
        <begin position="69"/>
        <end position="280"/>
    </location>
</feature>
<dbReference type="InterPro" id="IPR036663">
    <property type="entry name" value="Fumarylacetoacetase_C_sf"/>
</dbReference>
<organism evidence="3 4">
    <name type="scientific">Succiniclasticum ruminis</name>
    <dbReference type="NCBI Taxonomy" id="40841"/>
    <lineage>
        <taxon>Bacteria</taxon>
        <taxon>Bacillati</taxon>
        <taxon>Bacillota</taxon>
        <taxon>Negativicutes</taxon>
        <taxon>Acidaminococcales</taxon>
        <taxon>Acidaminococcaceae</taxon>
        <taxon>Succiniclasticum</taxon>
    </lineage>
</organism>
<dbReference type="OrthoDB" id="9805307at2"/>
<dbReference type="EMBL" id="FMYW01000006">
    <property type="protein sequence ID" value="SDC38812.1"/>
    <property type="molecule type" value="Genomic_DNA"/>
</dbReference>
<sequence length="282" mass="30932">MRYYTVLLNDEEKVAVSANGKDLYLLENYKDMDALIAAGGVQEIPKDARKVSPEAVKLLSPIPRPRQDVLCLGINYTAHAEEAERFSKESFGGERPYPIFFSKRVCYSQGTDAPIPAYTGLVDSLDYECELGVVIGKDAKNVKREDVPDYIFGYTIVNDVSARNLQTRHKQWYFGKSLDGFTPMGPCIVSADEFAFPPKQRIACRINGDLRQDSSTANLITGITDIIVMLSEGMTLKAGTVIATGTPAGVGMGMKPPTFLKPGDVVECEIEGIGVLRNYIEG</sequence>
<accession>A0A1G6L675</accession>
<dbReference type="RefSeq" id="WP_093730163.1">
    <property type="nucleotide sequence ID" value="NZ_FMYW01000006.1"/>
</dbReference>
<dbReference type="Pfam" id="PF01557">
    <property type="entry name" value="FAA_hydrolase"/>
    <property type="match status" value="1"/>
</dbReference>
<evidence type="ECO:0000313" key="4">
    <source>
        <dbReference type="Proteomes" id="UP000198943"/>
    </source>
</evidence>
<dbReference type="SUPFAM" id="SSF56529">
    <property type="entry name" value="FAH"/>
    <property type="match status" value="1"/>
</dbReference>
<dbReference type="FunFam" id="3.90.850.10:FF:000002">
    <property type="entry name" value="2-hydroxyhepta-2,4-diene-1,7-dioate isomerase"/>
    <property type="match status" value="1"/>
</dbReference>
<reference evidence="4" key="1">
    <citation type="submission" date="2016-10" db="EMBL/GenBank/DDBJ databases">
        <authorList>
            <person name="Varghese N."/>
            <person name="Submissions S."/>
        </authorList>
    </citation>
    <scope>NUCLEOTIDE SEQUENCE [LARGE SCALE GENOMIC DNA]</scope>
    <source>
        <strain evidence="4">DSM 11005</strain>
    </source>
</reference>
<dbReference type="Gene3D" id="3.90.850.10">
    <property type="entry name" value="Fumarylacetoacetase-like, C-terminal domain"/>
    <property type="match status" value="1"/>
</dbReference>